<organism evidence="1 2">
    <name type="scientific">Aliarcobacter cryaerophilus</name>
    <dbReference type="NCBI Taxonomy" id="28198"/>
    <lineage>
        <taxon>Bacteria</taxon>
        <taxon>Pseudomonadati</taxon>
        <taxon>Campylobacterota</taxon>
        <taxon>Epsilonproteobacteria</taxon>
        <taxon>Campylobacterales</taxon>
        <taxon>Arcobacteraceae</taxon>
        <taxon>Aliarcobacter</taxon>
    </lineage>
</organism>
<gene>
    <name evidence="1" type="ORF">HOO34_01830</name>
</gene>
<name>A0A7G9LPF1_9BACT</name>
<dbReference type="EMBL" id="CP060693">
    <property type="protein sequence ID" value="QNM90500.1"/>
    <property type="molecule type" value="Genomic_DNA"/>
</dbReference>
<dbReference type="Proteomes" id="UP000515842">
    <property type="component" value="Chromosome"/>
</dbReference>
<proteinExistence type="predicted"/>
<dbReference type="RefSeq" id="WP_187474755.1">
    <property type="nucleotide sequence ID" value="NZ_CP060693.1"/>
</dbReference>
<evidence type="ECO:0000313" key="2">
    <source>
        <dbReference type="Proteomes" id="UP000515842"/>
    </source>
</evidence>
<dbReference type="AlphaFoldDB" id="A0A7G9LPF1"/>
<accession>A0A7G9LPF1</accession>
<dbReference type="InterPro" id="IPR035383">
    <property type="entry name" value="MauJ"/>
</dbReference>
<dbReference type="Pfam" id="PF17419">
    <property type="entry name" value="MauJ"/>
    <property type="match status" value="1"/>
</dbReference>
<protein>
    <submittedName>
        <fullName evidence="1">Uncharacterized protein</fullName>
    </submittedName>
</protein>
<evidence type="ECO:0000313" key="1">
    <source>
        <dbReference type="EMBL" id="QNM90500.1"/>
    </source>
</evidence>
<reference evidence="1 2" key="1">
    <citation type="journal article" date="2020" name="Front. Microbiol.">
        <title>Genomic Analysis and Antimicrobial Resistance of Aliarcobacter cryaerophilus Strains From German Water Poultry.</title>
        <authorList>
            <person name="Muller E."/>
            <person name="Hotzel H."/>
            <person name="Ahlers C."/>
            <person name="Hanel I."/>
            <person name="Tomaso H."/>
            <person name="Abdel-Glil M.Y."/>
        </authorList>
    </citation>
    <scope>NUCLEOTIDE SEQUENCE [LARGE SCALE GENOMIC DNA]</scope>
    <source>
        <strain evidence="1 2">16CS1285-4</strain>
    </source>
</reference>
<sequence>MKIEEIAKYLNLHIAVVTGFARAGFFGFSSKSGHYKNKAIQDFKKYGLQWDTSLKKRVLPAHIDPVIPGWENPPLHTLSQYQVSVDKDMDAIENTYWVANFFFIPNYFYFPDLDSFCRLESPKVKLKEKIIFSSDENKKVIVYPDPNDNLALIQVSGKIEDNTDETLFSIAKNTIVPVLNWLSYTTDHILPIVQQNLVKLPSGDTYFYKAKQAPLVQLNPSSFTEHKPLRDAMSLYRLGLNSNEPIYAFLSFFRAKEAVEKIKKEWFTKYKEQFKEHQDFINLINNFNKHLLPKHPVFGDFSEKKFTYTLNKLEDRYRNAIAHAHNDKKEIDVYLLTGSDESANISLQYSLSSIRFIIKVQINSLNEIFNFVKNAEFIFKHKIITPENYIEEMS</sequence>